<evidence type="ECO:0000256" key="3">
    <source>
        <dbReference type="ARBA" id="ARBA00022692"/>
    </source>
</evidence>
<evidence type="ECO:0000313" key="8">
    <source>
        <dbReference type="EMBL" id="MDR7383362.1"/>
    </source>
</evidence>
<feature type="domain" description="Phage shock protein PspC N-terminal" evidence="7">
    <location>
        <begin position="5"/>
        <end position="61"/>
    </location>
</feature>
<evidence type="ECO:0000256" key="1">
    <source>
        <dbReference type="ARBA" id="ARBA00004162"/>
    </source>
</evidence>
<dbReference type="Pfam" id="PF04024">
    <property type="entry name" value="PspC"/>
    <property type="match status" value="1"/>
</dbReference>
<reference evidence="8 9" key="1">
    <citation type="submission" date="2023-07" db="EMBL/GenBank/DDBJ databases">
        <title>Sequencing the genomes of 1000 actinobacteria strains.</title>
        <authorList>
            <person name="Klenk H.-P."/>
        </authorList>
    </citation>
    <scope>NUCLEOTIDE SEQUENCE [LARGE SCALE GENOMIC DNA]</scope>
    <source>
        <strain evidence="8 9">DSM 45554</strain>
    </source>
</reference>
<organism evidence="8 9">
    <name type="scientific">Promicromonospora iranensis</name>
    <dbReference type="NCBI Taxonomy" id="1105144"/>
    <lineage>
        <taxon>Bacteria</taxon>
        <taxon>Bacillati</taxon>
        <taxon>Actinomycetota</taxon>
        <taxon>Actinomycetes</taxon>
        <taxon>Micrococcales</taxon>
        <taxon>Promicromonosporaceae</taxon>
        <taxon>Promicromonospora</taxon>
    </lineage>
</organism>
<proteinExistence type="predicted"/>
<evidence type="ECO:0000313" key="9">
    <source>
        <dbReference type="Proteomes" id="UP001183585"/>
    </source>
</evidence>
<evidence type="ECO:0000256" key="4">
    <source>
        <dbReference type="ARBA" id="ARBA00022989"/>
    </source>
</evidence>
<comment type="caution">
    <text evidence="8">The sequence shown here is derived from an EMBL/GenBank/DDBJ whole genome shotgun (WGS) entry which is preliminary data.</text>
</comment>
<keyword evidence="4 6" id="KW-1133">Transmembrane helix</keyword>
<sequence>MSTPKLSRPRQGRMIGGVCAGIARRFGWDPTVVRVVTVASILIPGPQVLAYLICWIFIPNERQAA</sequence>
<evidence type="ECO:0000256" key="2">
    <source>
        <dbReference type="ARBA" id="ARBA00022475"/>
    </source>
</evidence>
<feature type="transmembrane region" description="Helical" evidence="6">
    <location>
        <begin position="32"/>
        <end position="58"/>
    </location>
</feature>
<dbReference type="Proteomes" id="UP001183585">
    <property type="component" value="Unassembled WGS sequence"/>
</dbReference>
<dbReference type="PANTHER" id="PTHR33885:SF3">
    <property type="entry name" value="PHAGE SHOCK PROTEIN C"/>
    <property type="match status" value="1"/>
</dbReference>
<gene>
    <name evidence="8" type="ORF">J2S48_002877</name>
</gene>
<dbReference type="PANTHER" id="PTHR33885">
    <property type="entry name" value="PHAGE SHOCK PROTEIN C"/>
    <property type="match status" value="1"/>
</dbReference>
<dbReference type="InterPro" id="IPR052027">
    <property type="entry name" value="PspC"/>
</dbReference>
<name>A0ABU2CPU1_9MICO</name>
<accession>A0ABU2CPU1</accession>
<keyword evidence="5 6" id="KW-0472">Membrane</keyword>
<keyword evidence="2" id="KW-1003">Cell membrane</keyword>
<evidence type="ECO:0000256" key="5">
    <source>
        <dbReference type="ARBA" id="ARBA00023136"/>
    </source>
</evidence>
<dbReference type="RefSeq" id="WP_274994588.1">
    <property type="nucleotide sequence ID" value="NZ_JAJQQP010000007.1"/>
</dbReference>
<evidence type="ECO:0000259" key="7">
    <source>
        <dbReference type="Pfam" id="PF04024"/>
    </source>
</evidence>
<evidence type="ECO:0000256" key="6">
    <source>
        <dbReference type="SAM" id="Phobius"/>
    </source>
</evidence>
<dbReference type="EMBL" id="JAVDYE010000001">
    <property type="protein sequence ID" value="MDR7383362.1"/>
    <property type="molecule type" value="Genomic_DNA"/>
</dbReference>
<protein>
    <submittedName>
        <fullName evidence="8">Phage shock protein PspC (Stress-responsive transcriptional regulator)</fullName>
    </submittedName>
</protein>
<keyword evidence="9" id="KW-1185">Reference proteome</keyword>
<keyword evidence="3 6" id="KW-0812">Transmembrane</keyword>
<comment type="subcellular location">
    <subcellularLocation>
        <location evidence="1">Cell membrane</location>
        <topology evidence="1">Single-pass membrane protein</topology>
    </subcellularLocation>
</comment>
<dbReference type="InterPro" id="IPR007168">
    <property type="entry name" value="Phageshock_PspC_N"/>
</dbReference>